<dbReference type="AlphaFoldDB" id="A0A928VN43"/>
<proteinExistence type="predicted"/>
<reference evidence="2" key="1">
    <citation type="submission" date="2020-10" db="EMBL/GenBank/DDBJ databases">
        <authorList>
            <person name="Castelo-Branco R."/>
            <person name="Eusebio N."/>
            <person name="Adriana R."/>
            <person name="Vieira A."/>
            <person name="Brugerolle De Fraissinette N."/>
            <person name="Rezende De Castro R."/>
            <person name="Schneider M.P."/>
            <person name="Vasconcelos V."/>
            <person name="Leao P.N."/>
        </authorList>
    </citation>
    <scope>NUCLEOTIDE SEQUENCE</scope>
    <source>
        <strain evidence="2">LEGE 11480</strain>
    </source>
</reference>
<dbReference type="Proteomes" id="UP000625316">
    <property type="component" value="Unassembled WGS sequence"/>
</dbReference>
<evidence type="ECO:0000313" key="3">
    <source>
        <dbReference type="Proteomes" id="UP000625316"/>
    </source>
</evidence>
<comment type="caution">
    <text evidence="2">The sequence shown here is derived from an EMBL/GenBank/DDBJ whole genome shotgun (WGS) entry which is preliminary data.</text>
</comment>
<dbReference type="EMBL" id="JADEXQ010000071">
    <property type="protein sequence ID" value="MBE9031648.1"/>
    <property type="molecule type" value="Genomic_DNA"/>
</dbReference>
<sequence>MRRQSIVLLAGVAGLFAVGCTIGEDANDVTTNPSPEADTPVAAQPFDQPLVSQKPDGEATEDGKEKADRSGNKVAGLLKPTDPEERAKLVQAAIRSRAGLDPFASLPPITTFNTPVESRDGGFGSGGRSTSFGSGGGSRSGRTPLDRLVISRNNNRRNNKSTGLGTGKGQGNVPKLPSFPDVIEIRRPQPPLIARGPSATTLNPNSTNPGLKPLPKIPEPTLAKAVEVTGVVTIGGLTKAIIKAPNEPTGRHVEVGQRLSNGQVLVKRIEANAGSDPIVVLEENGVEVSRGVGEAAIGKPAA</sequence>
<feature type="region of interest" description="Disordered" evidence="1">
    <location>
        <begin position="25"/>
        <end position="78"/>
    </location>
</feature>
<dbReference type="PROSITE" id="PS51257">
    <property type="entry name" value="PROKAR_LIPOPROTEIN"/>
    <property type="match status" value="1"/>
</dbReference>
<feature type="compositionally biased region" description="Gly residues" evidence="1">
    <location>
        <begin position="121"/>
        <end position="139"/>
    </location>
</feature>
<organism evidence="2 3">
    <name type="scientific">Romeriopsis navalis LEGE 11480</name>
    <dbReference type="NCBI Taxonomy" id="2777977"/>
    <lineage>
        <taxon>Bacteria</taxon>
        <taxon>Bacillati</taxon>
        <taxon>Cyanobacteriota</taxon>
        <taxon>Cyanophyceae</taxon>
        <taxon>Leptolyngbyales</taxon>
        <taxon>Leptolyngbyaceae</taxon>
        <taxon>Romeriopsis</taxon>
        <taxon>Romeriopsis navalis</taxon>
    </lineage>
</organism>
<feature type="compositionally biased region" description="Basic and acidic residues" evidence="1">
    <location>
        <begin position="55"/>
        <end position="71"/>
    </location>
</feature>
<dbReference type="RefSeq" id="WP_264326475.1">
    <property type="nucleotide sequence ID" value="NZ_JADEXQ010000071.1"/>
</dbReference>
<accession>A0A928VN43</accession>
<protein>
    <submittedName>
        <fullName evidence="2">Uncharacterized protein</fullName>
    </submittedName>
</protein>
<name>A0A928VN43_9CYAN</name>
<evidence type="ECO:0000256" key="1">
    <source>
        <dbReference type="SAM" id="MobiDB-lite"/>
    </source>
</evidence>
<feature type="region of interest" description="Disordered" evidence="1">
    <location>
        <begin position="112"/>
        <end position="174"/>
    </location>
</feature>
<feature type="compositionally biased region" description="Polar residues" evidence="1">
    <location>
        <begin position="198"/>
        <end position="209"/>
    </location>
</feature>
<gene>
    <name evidence="2" type="ORF">IQ266_18100</name>
</gene>
<keyword evidence="3" id="KW-1185">Reference proteome</keyword>
<evidence type="ECO:0000313" key="2">
    <source>
        <dbReference type="EMBL" id="MBE9031648.1"/>
    </source>
</evidence>
<feature type="region of interest" description="Disordered" evidence="1">
    <location>
        <begin position="193"/>
        <end position="214"/>
    </location>
</feature>